<dbReference type="InterPro" id="IPR029058">
    <property type="entry name" value="AB_hydrolase_fold"/>
</dbReference>
<dbReference type="EMBL" id="GL698514">
    <property type="protein sequence ID" value="EFY88265.1"/>
    <property type="molecule type" value="Genomic_DNA"/>
</dbReference>
<sequence>MGVTGISTVTLPSSAEFSLAAKDGQMYKIQASWPMEWRSRQGHEHVAVPYAVDGNAMFLTAAEAAWRRATGPHYKGGCVVVSIGYPLKGAVFSPRRNYDLTPPSPSAPVGFGGAEHFLDFVQYTLKPLRGKSF</sequence>
<gene>
    <name evidence="3" type="ORF">MAC_05738</name>
</gene>
<keyword evidence="4" id="KW-1185">Reference proteome</keyword>
<reference evidence="3 4" key="1">
    <citation type="journal article" date="2011" name="PLoS Genet.">
        <title>Genome sequencing and comparative transcriptomics of the model entomopathogenic fungi Metarhizium anisopliae and M. acridum.</title>
        <authorList>
            <person name="Gao Q."/>
            <person name="Jin K."/>
            <person name="Ying S.H."/>
            <person name="Zhang Y."/>
            <person name="Xiao G."/>
            <person name="Shang Y."/>
            <person name="Duan Z."/>
            <person name="Hu X."/>
            <person name="Xie X.Q."/>
            <person name="Zhou G."/>
            <person name="Peng G."/>
            <person name="Luo Z."/>
            <person name="Huang W."/>
            <person name="Wang B."/>
            <person name="Fang W."/>
            <person name="Wang S."/>
            <person name="Zhong Y."/>
            <person name="Ma L.J."/>
            <person name="St Leger R.J."/>
            <person name="Zhao G.P."/>
            <person name="Pei Y."/>
            <person name="Feng M.G."/>
            <person name="Xia Y."/>
            <person name="Wang C."/>
        </authorList>
    </citation>
    <scope>NUCLEOTIDE SEQUENCE [LARGE SCALE GENOMIC DNA]</scope>
    <source>
        <strain evidence="3 4">CQMa 102</strain>
    </source>
</reference>
<dbReference type="Gene3D" id="3.40.50.1820">
    <property type="entry name" value="alpha/beta hydrolase"/>
    <property type="match status" value="1"/>
</dbReference>
<evidence type="ECO:0000256" key="1">
    <source>
        <dbReference type="ARBA" id="ARBA00005622"/>
    </source>
</evidence>
<organism evidence="4">
    <name type="scientific">Metarhizium acridum (strain CQMa 102)</name>
    <dbReference type="NCBI Taxonomy" id="655827"/>
    <lineage>
        <taxon>Eukaryota</taxon>
        <taxon>Fungi</taxon>
        <taxon>Dikarya</taxon>
        <taxon>Ascomycota</taxon>
        <taxon>Pezizomycotina</taxon>
        <taxon>Sordariomycetes</taxon>
        <taxon>Hypocreomycetidae</taxon>
        <taxon>Hypocreales</taxon>
        <taxon>Clavicipitaceae</taxon>
        <taxon>Metarhizium</taxon>
    </lineage>
</organism>
<name>E9E790_METAQ</name>
<comment type="similarity">
    <text evidence="1">Belongs to the esterase D family.</text>
</comment>
<protein>
    <submittedName>
        <fullName evidence="3">Siderophore esterase IroE-like protein</fullName>
    </submittedName>
</protein>
<keyword evidence="2" id="KW-0378">Hydrolase</keyword>
<dbReference type="SUPFAM" id="SSF53474">
    <property type="entry name" value="alpha/beta-Hydrolases"/>
    <property type="match status" value="1"/>
</dbReference>
<evidence type="ECO:0000313" key="4">
    <source>
        <dbReference type="Proteomes" id="UP000002499"/>
    </source>
</evidence>
<dbReference type="GO" id="GO:0016788">
    <property type="term" value="F:hydrolase activity, acting on ester bonds"/>
    <property type="evidence" value="ECO:0007669"/>
    <property type="project" value="TreeGrafter"/>
</dbReference>
<proteinExistence type="inferred from homology"/>
<dbReference type="AlphaFoldDB" id="E9E790"/>
<dbReference type="InParanoid" id="E9E790"/>
<dbReference type="PANTHER" id="PTHR40841">
    <property type="entry name" value="SIDEROPHORE TRIACETYLFUSARININE C ESTERASE"/>
    <property type="match status" value="1"/>
</dbReference>
<dbReference type="HOGENOM" id="CLU_1907180_0_0_1"/>
<dbReference type="OrthoDB" id="446683at2759"/>
<dbReference type="Proteomes" id="UP000002499">
    <property type="component" value="Unassembled WGS sequence"/>
</dbReference>
<dbReference type="OMA" id="AHAPNTI"/>
<dbReference type="PANTHER" id="PTHR40841:SF2">
    <property type="entry name" value="SIDEROPHORE-DEGRADING ESTERASE (EUROFUNG)"/>
    <property type="match status" value="1"/>
</dbReference>
<evidence type="ECO:0000256" key="2">
    <source>
        <dbReference type="ARBA" id="ARBA00022801"/>
    </source>
</evidence>
<evidence type="ECO:0000313" key="3">
    <source>
        <dbReference type="EMBL" id="EFY88265.1"/>
    </source>
</evidence>
<dbReference type="eggNOG" id="ENOG502SII4">
    <property type="taxonomic scope" value="Eukaryota"/>
</dbReference>
<accession>E9E790</accession>
<dbReference type="InterPro" id="IPR052558">
    <property type="entry name" value="Siderophore_Hydrolase_D"/>
</dbReference>